<evidence type="ECO:0000313" key="3">
    <source>
        <dbReference type="Proteomes" id="UP000275078"/>
    </source>
</evidence>
<feature type="region of interest" description="Disordered" evidence="1">
    <location>
        <begin position="1"/>
        <end position="24"/>
    </location>
</feature>
<organism evidence="2 3">
    <name type="scientific">Ascobolus immersus RN42</name>
    <dbReference type="NCBI Taxonomy" id="1160509"/>
    <lineage>
        <taxon>Eukaryota</taxon>
        <taxon>Fungi</taxon>
        <taxon>Dikarya</taxon>
        <taxon>Ascomycota</taxon>
        <taxon>Pezizomycotina</taxon>
        <taxon>Pezizomycetes</taxon>
        <taxon>Pezizales</taxon>
        <taxon>Ascobolaceae</taxon>
        <taxon>Ascobolus</taxon>
    </lineage>
</organism>
<dbReference type="AlphaFoldDB" id="A0A3N4I454"/>
<accession>A0A3N4I454</accession>
<evidence type="ECO:0000313" key="2">
    <source>
        <dbReference type="EMBL" id="RPA80893.1"/>
    </source>
</evidence>
<gene>
    <name evidence="2" type="ORF">BJ508DRAFT_362326</name>
</gene>
<feature type="compositionally biased region" description="Polar residues" evidence="1">
    <location>
        <begin position="182"/>
        <end position="193"/>
    </location>
</feature>
<keyword evidence="3" id="KW-1185">Reference proteome</keyword>
<evidence type="ECO:0000256" key="1">
    <source>
        <dbReference type="SAM" id="MobiDB-lite"/>
    </source>
</evidence>
<dbReference type="EMBL" id="ML119684">
    <property type="protein sequence ID" value="RPA80893.1"/>
    <property type="molecule type" value="Genomic_DNA"/>
</dbReference>
<feature type="compositionally biased region" description="Basic and acidic residues" evidence="1">
    <location>
        <begin position="1"/>
        <end position="21"/>
    </location>
</feature>
<proteinExistence type="predicted"/>
<sequence length="453" mass="52282">MSTPILRDDSSGLDSSRDPPTREQMASHIIEACRLTGSFVGQDHVFDIPLIIEAPPVLYGVQKLDPYLRNGPDSKDIKGPLYEASKVEDFVYESEEATRHFGSLYRGREPGSSNFAGTCCFRLLRVQLPLEELQRLKEVWKQGYRNRETEAGRRDTRHNDGDGGDQTRELEGEQRTWKPGTAEQTGHNETMEGQTADGHSEARTLVQANAKLVSDDDILNSHLYRRDFLQKIKWSHILAYLDRLIYTFNAYRCDGLNYYSDIQNPPFWGGQDGVFQVWDDRDRDARTLSAFITARVARHCSFISVAHILLENTFYERLLLQFEMNNHFMLSYCRLMKGCYSFSREVAAILEGEDVELTSQQQSDLHSLIPKHLKLVDEALDKMLFFGSLNFMLSECRMPSVEERLVRHLQDAGYEFMSAKECHIDQESAAAWRLECAESWKQAYQRARRRQFT</sequence>
<name>A0A3N4I454_ASCIM</name>
<protein>
    <submittedName>
        <fullName evidence="2">Uncharacterized protein</fullName>
    </submittedName>
</protein>
<feature type="compositionally biased region" description="Basic and acidic residues" evidence="1">
    <location>
        <begin position="149"/>
        <end position="176"/>
    </location>
</feature>
<feature type="region of interest" description="Disordered" evidence="1">
    <location>
        <begin position="149"/>
        <end position="197"/>
    </location>
</feature>
<dbReference type="Proteomes" id="UP000275078">
    <property type="component" value="Unassembled WGS sequence"/>
</dbReference>
<reference evidence="2 3" key="1">
    <citation type="journal article" date="2018" name="Nat. Ecol. Evol.">
        <title>Pezizomycetes genomes reveal the molecular basis of ectomycorrhizal truffle lifestyle.</title>
        <authorList>
            <person name="Murat C."/>
            <person name="Payen T."/>
            <person name="Noel B."/>
            <person name="Kuo A."/>
            <person name="Morin E."/>
            <person name="Chen J."/>
            <person name="Kohler A."/>
            <person name="Krizsan K."/>
            <person name="Balestrini R."/>
            <person name="Da Silva C."/>
            <person name="Montanini B."/>
            <person name="Hainaut M."/>
            <person name="Levati E."/>
            <person name="Barry K.W."/>
            <person name="Belfiori B."/>
            <person name="Cichocki N."/>
            <person name="Clum A."/>
            <person name="Dockter R.B."/>
            <person name="Fauchery L."/>
            <person name="Guy J."/>
            <person name="Iotti M."/>
            <person name="Le Tacon F."/>
            <person name="Lindquist E.A."/>
            <person name="Lipzen A."/>
            <person name="Malagnac F."/>
            <person name="Mello A."/>
            <person name="Molinier V."/>
            <person name="Miyauchi S."/>
            <person name="Poulain J."/>
            <person name="Riccioni C."/>
            <person name="Rubini A."/>
            <person name="Sitrit Y."/>
            <person name="Splivallo R."/>
            <person name="Traeger S."/>
            <person name="Wang M."/>
            <person name="Zifcakova L."/>
            <person name="Wipf D."/>
            <person name="Zambonelli A."/>
            <person name="Paolocci F."/>
            <person name="Nowrousian M."/>
            <person name="Ottonello S."/>
            <person name="Baldrian P."/>
            <person name="Spatafora J.W."/>
            <person name="Henrissat B."/>
            <person name="Nagy L.G."/>
            <person name="Aury J.M."/>
            <person name="Wincker P."/>
            <person name="Grigoriev I.V."/>
            <person name="Bonfante P."/>
            <person name="Martin F.M."/>
        </authorList>
    </citation>
    <scope>NUCLEOTIDE SEQUENCE [LARGE SCALE GENOMIC DNA]</scope>
    <source>
        <strain evidence="2 3">RN42</strain>
    </source>
</reference>